<proteinExistence type="inferred from homology"/>
<feature type="domain" description="Chorein N-terminal" evidence="4">
    <location>
        <begin position="1"/>
        <end position="324"/>
    </location>
</feature>
<evidence type="ECO:0000259" key="5">
    <source>
        <dbReference type="Pfam" id="PF25036"/>
    </source>
</evidence>
<name>A0A8S1KVI3_9CILI</name>
<accession>A0A8S1KVI3</accession>
<keyword evidence="3" id="KW-0445">Lipid transport</keyword>
<evidence type="ECO:0000313" key="7">
    <source>
        <dbReference type="Proteomes" id="UP000692954"/>
    </source>
</evidence>
<evidence type="ECO:0000256" key="3">
    <source>
        <dbReference type="ARBA" id="ARBA00023055"/>
    </source>
</evidence>
<dbReference type="Proteomes" id="UP000692954">
    <property type="component" value="Unassembled WGS sequence"/>
</dbReference>
<dbReference type="OrthoDB" id="272810at2759"/>
<keyword evidence="7" id="KW-1185">Reference proteome</keyword>
<dbReference type="InterPro" id="IPR026854">
    <property type="entry name" value="VPS13_N"/>
</dbReference>
<feature type="domain" description="Vacuolar protein sorting-associated protein 13 VPS13 adaptor binding" evidence="5">
    <location>
        <begin position="2065"/>
        <end position="2623"/>
    </location>
</feature>
<evidence type="ECO:0000313" key="6">
    <source>
        <dbReference type="EMBL" id="CAD8058857.1"/>
    </source>
</evidence>
<dbReference type="GO" id="GO:0006623">
    <property type="term" value="P:protein targeting to vacuole"/>
    <property type="evidence" value="ECO:0007669"/>
    <property type="project" value="TreeGrafter"/>
</dbReference>
<sequence length="3361" mass="388048">MFESLLEKVLNSVLGQFIEGFDAQNLHIGIWSGEVIISNVSLKAEIIKMLELPIRLCFSHIGKLKLNVPWKSLTSSPVEVMLTDLYIIISADHPDVWQYINYTGFKKKMEVLEKFKESIIQNINDKSKQKDDKEDGYVKKLVLKIIDNLQLSISNIHIRFEDTIKNEFAWGFSIKKIETFTCNSEWKKQYFDRNKEENKKVALQKLLILENIGAYWNQQEKIFLNSQEKEVILKEMEEMIINTSDPKSHPKYGQFVLLLNAQGRLYQNTSGKFDSPEFCLSVELSAIDIALENLQLQQIIRMAELFSLYQNRLNQQKKQKLCLSNQQIEDQKLQFIGLYEKILRSPDQSIKALTKDENDLFEQSVSNLNIEVLCEAAKEIIKVVQKELAIKEAEEKKKKQGGWFSWGKKKDSDLLEQKEKDDLSSFIDQLADFQDIKDTRRPADYVWLSVLFSLKTGSVHILKKFNNRREGIQLIYCGFDGSFEMKDSGMMMKLGLQFIGIDIVTEPIQNGIIMYSEQKRIAFLQQINNQKFIDFVFQTNPSHLKGVDKYIKLQTEALKLIFNPIILVRINQFIDFQVKDETLKSAAWDQMEIAQDLAAQQMVQSQLSPSILFIDVKIKSTIILVPLPNSNENWLLNIGDVSIITPKIDELHYDNFEISLQDFTFKHYNQIEECHKSINKGIFLENIDGSYSIIQNIRVIIRAQILRGCSKPPKELPQIIIDGELPQLDIFVNPNIYSKILKIEECFVESIGEYEEVLKKQTRLSIDKAQTEKTVLYESATKVGKIWKRGQLLTWSQYIGVLSGGYIYLFVKIQDQQPEYHFWVKNSEFIDISEEEAGMNNAFQIKNKYGDTFVAFDKLKMANDWKEEIEKLRTMPRVQKNNVETIQSEKTKESRPLNFKFGLKGFGIHIQDEKQQDWLKVIISGLNAGANVQGRSINLDLKLRDLYVIDYIQMYMNPLLKYIVKSDPDPESNELINISIQQISKSDKKYNKKNFIIEVTFGSLSMIAKPLVIAKLLDFITPPKNQVDDMKCQGKDNVQQLQNQAKIELENNTQQQNVNFDNMQDIILIDINVKIRSINAILVHRFTTLPLAEINIQNTEIGLIKYVDEIQLNGSLGNLQLFDLTNYPNTLSKESEYKLINPKQMIGVKHQQQSLLKVQLNLLSEGSQKIVNNVNIIINVDMSQLIIHVMMQPVLRLLDYTLQQLLFALSNPKQTINPIIKQQKIEQEYEQDINQYHQLKIQENRSQTILLTEAETLYLTKQFQNPPAMQLNVVINNPQVILKPNQESESAMVIDLGTIIVSNKRNKVTNRIIKQELQLDSVWVDEFILNMKDIQLYQQSRENKREFSLPFDFNISVEIFGMFQQYQLFYPKIKFDEQLKIHCFIAPMILQITHSDYMFLMKCLFHNIAYDDGFDNMIRNSHSQYFEAFFQQQKQQELKLKEMLLTQNDQPQLSFQLDMENLSLFLLKDIKPKPIPFLRMNLIMMRVSFLKCNNGSAKVGLLIRDLEGSNFQSTKQGQFNELPFIGSMNLQQTYTYEQVTNLNGLVRGRQATLSNANQILNLASRGMLTQQQQRQLVFKFEDAYQQIEDNPQYKLIFNLEMKITGDKDINIELSDFKLQIHAGPLFDVLALIAMDDPDLTPSPGKYILFQQQIQQNALQQQEQIQVPQNPQQGYLQIRVNLRNVITCIPTQIEQNVLTVRGKFGFTMKMTPQKSVKEIEKEIKQNNIPKSDWSKLNETMKIEANLQKLEIFLCKSYDLNKKDDFKQVKKREILNPIELELNLSKSSVILQNFQEFIESIDLNGKISPINLKVSFQDLFTIKEGLNYQLSQMPNQLQNQQQEINQDKKNDEISQLDASHLNKMSLSAVKLDLEIEKIKVIVLNDMGSSYSPLFDYETDELRVTLDKNNLFLEFNITLPFKLSNFNPLCSKWEPIIEKTGFQVAIFQDTLQGLGGDISNLVTIEQMKEFDNCNLTLSTICIQSILRTQKIIEKIFNKQPCEIAQNLQKSIATEEYSPSLEDNIIQVSPYAIRNLTGYPIVVEFIDNTRLPTLNIHVNQQQNLIFDDELKTATNGQRRVNVTIKVDQQPFYIKLIDLDRYSNRFYEQDQLYAYANVILDQISNQKIVNVFAPIVITNKTNKQIILSITDDKHQQTVKLNPKKIDSGLNYFAPIPLGYMNPRISLRFSECQEYTEDILVQRLIRQLDQNNEIETRDGQFIIFKINQDKDHQGKLDIQLQTPFKITNSLPVDIYIQMMNHNKETTFTKKLKRQQSIEDYQHGHYKCSYLRVYIEGYYWSDEFKLQAAEELQQTNDECISKIVMNDSNNNPTTLLIFESSKQQDSSQLTREYVIHCSGYIINKSGIQLQYFTSNNNKSNLIQLGGVESINRGDPLNQQIVLLGTETGNILQLSHNSSSQKISQFPIQISTIGEPEIDVIVVNEENTNQLLQMYLGAKLELGLCNKKYTLFNKIITLEPRFIIVNNCNQDIVIAQNEDSFLQTVSPNQRIIFQILYNSKTKVRNPCQFINMNVSNNDYQSSSRLNINAVGIVYYQLRKKDNPQEKLYFSCDIRQEECSLYVIFNQLNQDQAPYKIEMLVQNLELEIQELQVILNSNNSFTYFAWDDPLRLQKSLNVELRIRDDPQGEYKPLKYVLYPDHIGLMKVYIFKPNKESKAAYIPIVLSILPKGCQKQIQIMPANQEQIKIFKAKPKQDFLKQLKQKNNLEFEDDNQQGAKSQSLQSESIIENSDKIENRINLKLTSFSLSLVHNSDVKKRPSEFFHFTCTNIEFVVISTVLNLVLQLRVQYINFDHNAEFFVQFPVVITPQKYALYHVAPKQLQQQQQQSDKYFFNVMIILDNRVSDIKLFQNITFELDPFEIRVEQLFIVNILEFVWAITSFKGKIQEFEKNQAGNYFAEKQMEILNQYEEEKENDYNNKHNSQSFVEFDSEWIKKKLPNAQLPIYICEIIISPIQLNLTVQMSGKGDLNMGNLAIFASIAQAVGVVLSDISEAPIFFKGWKIENCFDTGSGILNKMMQFYKQEGIKQIGSVIGSLSIIGNPIGLLNNISTGFKDFVDKPAAGLTQGPLETGLGLAQGAKSLISHTIAGAFSSVNKITGSFGSGLANLTLDEDYLRKRERQKIHKPKHLGEGLGQGARSIATGIYDGITGVFLKPIKGAREKGIKGVFTGTAKGLAGLIIKPITGVLDGMSQTAAGIQNTVSYFDDKPNNNRARNIRPVYGLEGYLDDFKPIDAEGFAMIHFLKNGALQNDRFIASYLIIPDVQEQENKFMLVITYENFIYMSFKTKKKVWILKTKDVTHLGKVPSGVKIQVNKPQKQLKNNYVTQIHIQKDLQDDVFEIMQTIWEQNRTN</sequence>
<dbReference type="GO" id="GO:0006869">
    <property type="term" value="P:lipid transport"/>
    <property type="evidence" value="ECO:0007669"/>
    <property type="project" value="UniProtKB-KW"/>
</dbReference>
<comment type="caution">
    <text evidence="6">The sequence shown here is derived from an EMBL/GenBank/DDBJ whole genome shotgun (WGS) entry which is preliminary data.</text>
</comment>
<evidence type="ECO:0000256" key="1">
    <source>
        <dbReference type="ARBA" id="ARBA00006545"/>
    </source>
</evidence>
<comment type="similarity">
    <text evidence="1">Belongs to the VPS13 family.</text>
</comment>
<keyword evidence="2" id="KW-0813">Transport</keyword>
<dbReference type="InterPro" id="IPR009543">
    <property type="entry name" value="VPS13_VAB"/>
</dbReference>
<dbReference type="Pfam" id="PF25036">
    <property type="entry name" value="VPS13_VAB"/>
    <property type="match status" value="1"/>
</dbReference>
<organism evidence="6 7">
    <name type="scientific">Paramecium sonneborni</name>
    <dbReference type="NCBI Taxonomy" id="65129"/>
    <lineage>
        <taxon>Eukaryota</taxon>
        <taxon>Sar</taxon>
        <taxon>Alveolata</taxon>
        <taxon>Ciliophora</taxon>
        <taxon>Intramacronucleata</taxon>
        <taxon>Oligohymenophorea</taxon>
        <taxon>Peniculida</taxon>
        <taxon>Parameciidae</taxon>
        <taxon>Paramecium</taxon>
    </lineage>
</organism>
<reference evidence="6" key="1">
    <citation type="submission" date="2021-01" db="EMBL/GenBank/DDBJ databases">
        <authorList>
            <consortium name="Genoscope - CEA"/>
            <person name="William W."/>
        </authorList>
    </citation>
    <scope>NUCLEOTIDE SEQUENCE</scope>
</reference>
<gene>
    <name evidence="6" type="ORF">PSON_ATCC_30995.1.T0120449</name>
</gene>
<evidence type="ECO:0000256" key="2">
    <source>
        <dbReference type="ARBA" id="ARBA00022448"/>
    </source>
</evidence>
<dbReference type="InterPro" id="IPR026847">
    <property type="entry name" value="VPS13"/>
</dbReference>
<dbReference type="PANTHER" id="PTHR16166">
    <property type="entry name" value="VACUOLAR PROTEIN SORTING-ASSOCIATED PROTEIN VPS13"/>
    <property type="match status" value="1"/>
</dbReference>
<dbReference type="Pfam" id="PF12624">
    <property type="entry name" value="VPS13_N"/>
    <property type="match status" value="1"/>
</dbReference>
<evidence type="ECO:0000259" key="4">
    <source>
        <dbReference type="Pfam" id="PF12624"/>
    </source>
</evidence>
<dbReference type="GO" id="GO:0045053">
    <property type="term" value="P:protein retention in Golgi apparatus"/>
    <property type="evidence" value="ECO:0007669"/>
    <property type="project" value="TreeGrafter"/>
</dbReference>
<dbReference type="EMBL" id="CAJJDN010000012">
    <property type="protein sequence ID" value="CAD8058857.1"/>
    <property type="molecule type" value="Genomic_DNA"/>
</dbReference>
<protein>
    <submittedName>
        <fullName evidence="6">Uncharacterized protein</fullName>
    </submittedName>
</protein>
<dbReference type="PANTHER" id="PTHR16166:SF93">
    <property type="entry name" value="INTERMEMBRANE LIPID TRANSFER PROTEIN VPS13"/>
    <property type="match status" value="1"/>
</dbReference>